<dbReference type="GO" id="GO:0005524">
    <property type="term" value="F:ATP binding"/>
    <property type="evidence" value="ECO:0007669"/>
    <property type="project" value="UniProtKB-KW"/>
</dbReference>
<evidence type="ECO:0000259" key="8">
    <source>
        <dbReference type="SMART" id="SM01230"/>
    </source>
</evidence>
<evidence type="ECO:0000256" key="5">
    <source>
        <dbReference type="ARBA" id="ARBA00022598"/>
    </source>
</evidence>
<dbReference type="PANTHER" id="PTHR20852:SF57">
    <property type="entry name" value="GLUTAMINE SYNTHETASE 2 CYTOPLASMIC"/>
    <property type="match status" value="1"/>
</dbReference>
<dbReference type="WBParaSite" id="maker-unitig_39603-snap-gene-0.1-mRNA-1">
    <property type="protein sequence ID" value="maker-unitig_39603-snap-gene-0.1-mRNA-1"/>
    <property type="gene ID" value="maker-unitig_39603-snap-gene-0.1"/>
</dbReference>
<feature type="domain" description="GS catalytic" evidence="8">
    <location>
        <begin position="33"/>
        <end position="212"/>
    </location>
</feature>
<dbReference type="PANTHER" id="PTHR20852">
    <property type="entry name" value="GLUTAMINE SYNTHETASE"/>
    <property type="match status" value="1"/>
</dbReference>
<evidence type="ECO:0000256" key="4">
    <source>
        <dbReference type="ARBA" id="ARBA00022490"/>
    </source>
</evidence>
<proteinExistence type="inferred from homology"/>
<comment type="similarity">
    <text evidence="2">Belongs to the glutamine synthetase family.</text>
</comment>
<evidence type="ECO:0000256" key="1">
    <source>
        <dbReference type="ARBA" id="ARBA00004496"/>
    </source>
</evidence>
<name>A0A1I8FLS9_9PLAT</name>
<keyword evidence="6" id="KW-0547">Nucleotide-binding</keyword>
<dbReference type="FunFam" id="3.30.590.10:FF:000011">
    <property type="entry name" value="Glutamine synthetase"/>
    <property type="match status" value="1"/>
</dbReference>
<reference evidence="10" key="1">
    <citation type="submission" date="2016-11" db="UniProtKB">
        <authorList>
            <consortium name="WormBaseParasite"/>
        </authorList>
    </citation>
    <scope>IDENTIFICATION</scope>
</reference>
<dbReference type="AlphaFoldDB" id="A0A1I8FLS9"/>
<keyword evidence="4" id="KW-0963">Cytoplasm</keyword>
<evidence type="ECO:0000256" key="7">
    <source>
        <dbReference type="ARBA" id="ARBA00022840"/>
    </source>
</evidence>
<dbReference type="GO" id="GO:0006542">
    <property type="term" value="P:glutamine biosynthetic process"/>
    <property type="evidence" value="ECO:0007669"/>
    <property type="project" value="TreeGrafter"/>
</dbReference>
<keyword evidence="5" id="KW-0436">Ligase</keyword>
<dbReference type="InterPro" id="IPR014746">
    <property type="entry name" value="Gln_synth/guanido_kin_cat_dom"/>
</dbReference>
<dbReference type="InterPro" id="IPR050292">
    <property type="entry name" value="Glutamine_Synthetase"/>
</dbReference>
<evidence type="ECO:0000313" key="9">
    <source>
        <dbReference type="Proteomes" id="UP000095280"/>
    </source>
</evidence>
<dbReference type="InterPro" id="IPR008146">
    <property type="entry name" value="Gln_synth_cat_dom"/>
</dbReference>
<evidence type="ECO:0000256" key="2">
    <source>
        <dbReference type="ARBA" id="ARBA00009897"/>
    </source>
</evidence>
<dbReference type="EC" id="6.3.1.2" evidence="3"/>
<evidence type="ECO:0000256" key="6">
    <source>
        <dbReference type="ARBA" id="ARBA00022741"/>
    </source>
</evidence>
<dbReference type="GO" id="GO:0005737">
    <property type="term" value="C:cytoplasm"/>
    <property type="evidence" value="ECO:0007669"/>
    <property type="project" value="UniProtKB-SubCell"/>
</dbReference>
<dbReference type="Proteomes" id="UP000095280">
    <property type="component" value="Unplaced"/>
</dbReference>
<comment type="subcellular location">
    <subcellularLocation>
        <location evidence="1">Cytoplasm</location>
    </subcellularLocation>
</comment>
<sequence>MIHRLPCSKIHSEAATTGWYLCETYSHDGTVHRTNKRHSCNEVMQKVKDQHPWFGIEQEYTLQDTDLHPTASRDRRGPYYTGVGANKVYGRDVVEAHYRACLYSEVKIAGENARGDAGPMGIPGWTMRRHRYGRSPVAGSFLLHRVPKILALYWASDTHLTSGPTIRTGGADNKRRGTFAALSIRIPRQCSDEGCGYIEDRRPASNCDPYSVNRNDRAHHLPWRD</sequence>
<dbReference type="SMART" id="SM01230">
    <property type="entry name" value="Gln-synt_C"/>
    <property type="match status" value="1"/>
</dbReference>
<protein>
    <recommendedName>
        <fullName evidence="3">glutamine synthetase</fullName>
        <ecNumber evidence="3">6.3.1.2</ecNumber>
    </recommendedName>
</protein>
<keyword evidence="9" id="KW-1185">Reference proteome</keyword>
<dbReference type="GO" id="GO:0004356">
    <property type="term" value="F:glutamine synthetase activity"/>
    <property type="evidence" value="ECO:0007669"/>
    <property type="project" value="UniProtKB-EC"/>
</dbReference>
<evidence type="ECO:0000256" key="3">
    <source>
        <dbReference type="ARBA" id="ARBA00012937"/>
    </source>
</evidence>
<dbReference type="SUPFAM" id="SSF55931">
    <property type="entry name" value="Glutamine synthetase/guanido kinase"/>
    <property type="match status" value="2"/>
</dbReference>
<evidence type="ECO:0000313" key="10">
    <source>
        <dbReference type="WBParaSite" id="maker-unitig_39603-snap-gene-0.1-mRNA-1"/>
    </source>
</evidence>
<organism evidence="9 10">
    <name type="scientific">Macrostomum lignano</name>
    <dbReference type="NCBI Taxonomy" id="282301"/>
    <lineage>
        <taxon>Eukaryota</taxon>
        <taxon>Metazoa</taxon>
        <taxon>Spiralia</taxon>
        <taxon>Lophotrochozoa</taxon>
        <taxon>Platyhelminthes</taxon>
        <taxon>Rhabditophora</taxon>
        <taxon>Macrostomorpha</taxon>
        <taxon>Macrostomida</taxon>
        <taxon>Macrostomidae</taxon>
        <taxon>Macrostomum</taxon>
    </lineage>
</organism>
<accession>A0A1I8FLS9</accession>
<keyword evidence="7" id="KW-0067">ATP-binding</keyword>
<dbReference type="Gene3D" id="3.30.590.10">
    <property type="entry name" value="Glutamine synthetase/guanido kinase, catalytic domain"/>
    <property type="match status" value="2"/>
</dbReference>